<name>A0AAW0Q9T1_9PEZI</name>
<reference evidence="2 3" key="1">
    <citation type="submission" date="2023-01" db="EMBL/GenBank/DDBJ databases">
        <title>Analysis of 21 Apiospora genomes using comparative genomics revels a genus with tremendous synthesis potential of carbohydrate active enzymes and secondary metabolites.</title>
        <authorList>
            <person name="Sorensen T."/>
        </authorList>
    </citation>
    <scope>NUCLEOTIDE SEQUENCE [LARGE SCALE GENOMIC DNA]</scope>
    <source>
        <strain evidence="2 3">CBS 117206</strain>
    </source>
</reference>
<feature type="transmembrane region" description="Helical" evidence="1">
    <location>
        <begin position="244"/>
        <end position="265"/>
    </location>
</feature>
<keyword evidence="1" id="KW-0472">Membrane</keyword>
<evidence type="ECO:0000256" key="1">
    <source>
        <dbReference type="SAM" id="Phobius"/>
    </source>
</evidence>
<keyword evidence="3" id="KW-1185">Reference proteome</keyword>
<comment type="caution">
    <text evidence="2">The sequence shown here is derived from an EMBL/GenBank/DDBJ whole genome shotgun (WGS) entry which is preliminary data.</text>
</comment>
<dbReference type="Proteomes" id="UP001392437">
    <property type="component" value="Unassembled WGS sequence"/>
</dbReference>
<organism evidence="2 3">
    <name type="scientific">Apiospora kogelbergensis</name>
    <dbReference type="NCBI Taxonomy" id="1337665"/>
    <lineage>
        <taxon>Eukaryota</taxon>
        <taxon>Fungi</taxon>
        <taxon>Dikarya</taxon>
        <taxon>Ascomycota</taxon>
        <taxon>Pezizomycotina</taxon>
        <taxon>Sordariomycetes</taxon>
        <taxon>Xylariomycetidae</taxon>
        <taxon>Amphisphaeriales</taxon>
        <taxon>Apiosporaceae</taxon>
        <taxon>Apiospora</taxon>
    </lineage>
</organism>
<gene>
    <name evidence="2" type="ORF">PG999_012443</name>
</gene>
<accession>A0AAW0Q9T1</accession>
<dbReference type="PANTHER" id="PTHR40619">
    <property type="entry name" value="FUNGAL STAND N-TERMINAL GOODBYE DOMAIN-CONTAINING PROTEIN"/>
    <property type="match status" value="1"/>
</dbReference>
<dbReference type="AlphaFoldDB" id="A0AAW0Q9T1"/>
<dbReference type="PANTHER" id="PTHR40619:SF3">
    <property type="entry name" value="FUNGAL STAND N-TERMINAL GOODBYE DOMAIN-CONTAINING PROTEIN"/>
    <property type="match status" value="1"/>
</dbReference>
<sequence length="658" mass="73698">MEENSRLNYLQSRPRHPRDEAARFIETRIAPASEATPVYHERLNGFVLLDKAEKPSSSNIGCSAEMWKEADKDIQELLRMTEELRKKLTKEKATGNVTTLAKEDLRNCTWEEVMGEVEATSTLWRTSTIKSTKTMQYIDKVGQNSEAFQSWLELLPAGDYGSSIAGVFKVVIGAAGRYTKIEETVFKALSDIPEAMESARRYVQIYDENQDRSLEKKTFDLFRTILRALIQIMKFFTDSKTRGFIIYTAFVLLSLVPSVLTYIVVSYPGKVFQTLLQQNTYKTDLMDSIEDVKKYTARVLEEAHRCHQERSRNHERISLQTNQNSEKHLQHQEATIRILSDMHRVFKESLVLKHKTAAASRIPSQPLPTQPSEITASRVLEAIRYDPKVVAKDIQATIQRGLALDEQPKAVAASLVTHPRFDAYFGPAAGSGVGQPASSALLVNGRMDPTTSEGVSPLGLVVAEVTRVSTGRPGAYVVSYFCDRHRPGFCGPSTEEANPVTAMVASFIGQLLMQIKEQQQELDFTFLKEEDWPRLRRGRLNTLCVVFLALVTQLPPGSVLLCMIDGASQYETVALSTSMEALTRRLVRLVGNSQRGDEEQEQRPVYKLLVTCQTRARGISQYFDQGGDHDGGGILNLDGDIEATDSSTRRIASLRNVG</sequence>
<dbReference type="EMBL" id="JAQQWP010000010">
    <property type="protein sequence ID" value="KAK8096499.1"/>
    <property type="molecule type" value="Genomic_DNA"/>
</dbReference>
<protein>
    <submittedName>
        <fullName evidence="2">Uncharacterized protein</fullName>
    </submittedName>
</protein>
<evidence type="ECO:0000313" key="3">
    <source>
        <dbReference type="Proteomes" id="UP001392437"/>
    </source>
</evidence>
<keyword evidence="1" id="KW-1133">Transmembrane helix</keyword>
<keyword evidence="1" id="KW-0812">Transmembrane</keyword>
<proteinExistence type="predicted"/>
<evidence type="ECO:0000313" key="2">
    <source>
        <dbReference type="EMBL" id="KAK8096499.1"/>
    </source>
</evidence>